<gene>
    <name evidence="2" type="ORF">F511_24257</name>
</gene>
<reference evidence="2 3" key="1">
    <citation type="journal article" date="2015" name="Proc. Natl. Acad. Sci. U.S.A.">
        <title>The resurrection genome of Boea hygrometrica: A blueprint for survival of dehydration.</title>
        <authorList>
            <person name="Xiao L."/>
            <person name="Yang G."/>
            <person name="Zhang L."/>
            <person name="Yang X."/>
            <person name="Zhao S."/>
            <person name="Ji Z."/>
            <person name="Zhou Q."/>
            <person name="Hu M."/>
            <person name="Wang Y."/>
            <person name="Chen M."/>
            <person name="Xu Y."/>
            <person name="Jin H."/>
            <person name="Xiao X."/>
            <person name="Hu G."/>
            <person name="Bao F."/>
            <person name="Hu Y."/>
            <person name="Wan P."/>
            <person name="Li L."/>
            <person name="Deng X."/>
            <person name="Kuang T."/>
            <person name="Xiang C."/>
            <person name="Zhu J.K."/>
            <person name="Oliver M.J."/>
            <person name="He Y."/>
        </authorList>
    </citation>
    <scope>NUCLEOTIDE SEQUENCE [LARGE SCALE GENOMIC DNA]</scope>
    <source>
        <strain evidence="3">cv. XS01</strain>
    </source>
</reference>
<keyword evidence="3" id="KW-1185">Reference proteome</keyword>
<dbReference type="EMBL" id="KQ996979">
    <property type="protein sequence ID" value="KZV44508.1"/>
    <property type="molecule type" value="Genomic_DNA"/>
</dbReference>
<name>A0A2Z7CC74_9LAMI</name>
<sequence>MASSLVSNTSQVHFASVLAMDNAEMVAMIEALVASGLNDFMGCMSDISETTLIEFYQNASIRDGKVVSTVQGKLVEISEEVFAPTFQLPVEGLIDINEVPKDLIFDARTEFSFTGEQLTTSCKKRELKIEYRLLIFQSLNKDIAAKEENVLTWEETDSVQVALQRKVYILAKNHKIIISTCWLRLLRRIGDVWVVEDGYDRWVHEDETPVSQLLLGELVAYINRGNDKKGEESSRRRPQPPPDDQNRPSGGNANRGGGGGGSGGSGRRDDRKGSSTKRGSGSSSAGGSYKKNAEWWLYGKNQF</sequence>
<organism evidence="2 3">
    <name type="scientific">Dorcoceras hygrometricum</name>
    <dbReference type="NCBI Taxonomy" id="472368"/>
    <lineage>
        <taxon>Eukaryota</taxon>
        <taxon>Viridiplantae</taxon>
        <taxon>Streptophyta</taxon>
        <taxon>Embryophyta</taxon>
        <taxon>Tracheophyta</taxon>
        <taxon>Spermatophyta</taxon>
        <taxon>Magnoliopsida</taxon>
        <taxon>eudicotyledons</taxon>
        <taxon>Gunneridae</taxon>
        <taxon>Pentapetalae</taxon>
        <taxon>asterids</taxon>
        <taxon>lamiids</taxon>
        <taxon>Lamiales</taxon>
        <taxon>Gesneriaceae</taxon>
        <taxon>Didymocarpoideae</taxon>
        <taxon>Trichosporeae</taxon>
        <taxon>Loxocarpinae</taxon>
        <taxon>Dorcoceras</taxon>
    </lineage>
</organism>
<proteinExistence type="predicted"/>
<evidence type="ECO:0000313" key="3">
    <source>
        <dbReference type="Proteomes" id="UP000250235"/>
    </source>
</evidence>
<protein>
    <submittedName>
        <fullName evidence="2">Uncharacterized protein</fullName>
    </submittedName>
</protein>
<evidence type="ECO:0000313" key="2">
    <source>
        <dbReference type="EMBL" id="KZV44508.1"/>
    </source>
</evidence>
<dbReference type="AlphaFoldDB" id="A0A2Z7CC74"/>
<dbReference type="Proteomes" id="UP000250235">
    <property type="component" value="Unassembled WGS sequence"/>
</dbReference>
<accession>A0A2Z7CC74</accession>
<feature type="region of interest" description="Disordered" evidence="1">
    <location>
        <begin position="226"/>
        <end position="291"/>
    </location>
</feature>
<evidence type="ECO:0000256" key="1">
    <source>
        <dbReference type="SAM" id="MobiDB-lite"/>
    </source>
</evidence>
<feature type="compositionally biased region" description="Gly residues" evidence="1">
    <location>
        <begin position="253"/>
        <end position="265"/>
    </location>
</feature>
<feature type="compositionally biased region" description="Low complexity" evidence="1">
    <location>
        <begin position="276"/>
        <end position="290"/>
    </location>
</feature>
<feature type="compositionally biased region" description="Basic and acidic residues" evidence="1">
    <location>
        <begin position="226"/>
        <end position="235"/>
    </location>
</feature>